<dbReference type="AlphaFoldDB" id="A0AAV2CE29"/>
<evidence type="ECO:0000256" key="1">
    <source>
        <dbReference type="SAM" id="MobiDB-lite"/>
    </source>
</evidence>
<protein>
    <submittedName>
        <fullName evidence="2">Uncharacterized protein</fullName>
    </submittedName>
</protein>
<keyword evidence="3" id="KW-1185">Reference proteome</keyword>
<organism evidence="2 3">
    <name type="scientific">Linum trigynum</name>
    <dbReference type="NCBI Taxonomy" id="586398"/>
    <lineage>
        <taxon>Eukaryota</taxon>
        <taxon>Viridiplantae</taxon>
        <taxon>Streptophyta</taxon>
        <taxon>Embryophyta</taxon>
        <taxon>Tracheophyta</taxon>
        <taxon>Spermatophyta</taxon>
        <taxon>Magnoliopsida</taxon>
        <taxon>eudicotyledons</taxon>
        <taxon>Gunneridae</taxon>
        <taxon>Pentapetalae</taxon>
        <taxon>rosids</taxon>
        <taxon>fabids</taxon>
        <taxon>Malpighiales</taxon>
        <taxon>Linaceae</taxon>
        <taxon>Linum</taxon>
    </lineage>
</organism>
<reference evidence="2 3" key="1">
    <citation type="submission" date="2024-04" db="EMBL/GenBank/DDBJ databases">
        <authorList>
            <person name="Fracassetti M."/>
        </authorList>
    </citation>
    <scope>NUCLEOTIDE SEQUENCE [LARGE SCALE GENOMIC DNA]</scope>
</reference>
<name>A0AAV2CE29_9ROSI</name>
<gene>
    <name evidence="2" type="ORF">LTRI10_LOCUS2488</name>
</gene>
<evidence type="ECO:0000313" key="3">
    <source>
        <dbReference type="Proteomes" id="UP001497516"/>
    </source>
</evidence>
<accession>A0AAV2CE29</accession>
<proteinExistence type="predicted"/>
<sequence>MPPHPLFATYPSSSHHPPWSYDHDLESLIRAAEAASSYAAANRFQDPYACHHYQDLRQPEFLRPQWNPWVLAQSQAQQPSSAAAEGPALFTS</sequence>
<dbReference type="Proteomes" id="UP001497516">
    <property type="component" value="Chromosome 1"/>
</dbReference>
<feature type="compositionally biased region" description="Low complexity" evidence="1">
    <location>
        <begin position="73"/>
        <end position="84"/>
    </location>
</feature>
<evidence type="ECO:0000313" key="2">
    <source>
        <dbReference type="EMBL" id="CAL1354690.1"/>
    </source>
</evidence>
<dbReference type="EMBL" id="OZ034813">
    <property type="protein sequence ID" value="CAL1354690.1"/>
    <property type="molecule type" value="Genomic_DNA"/>
</dbReference>
<feature type="region of interest" description="Disordered" evidence="1">
    <location>
        <begin position="73"/>
        <end position="92"/>
    </location>
</feature>